<dbReference type="GO" id="GO:0008610">
    <property type="term" value="P:lipid biosynthetic process"/>
    <property type="evidence" value="ECO:0007669"/>
    <property type="project" value="InterPro"/>
</dbReference>
<evidence type="ECO:0000313" key="7">
    <source>
        <dbReference type="EMBL" id="MYD89555.1"/>
    </source>
</evidence>
<dbReference type="Pfam" id="PF04116">
    <property type="entry name" value="FA_hydroxylase"/>
    <property type="match status" value="1"/>
</dbReference>
<name>A0A6B1DRW6_9CHLR</name>
<keyword evidence="3 5" id="KW-1133">Transmembrane helix</keyword>
<evidence type="ECO:0000259" key="6">
    <source>
        <dbReference type="Pfam" id="PF04116"/>
    </source>
</evidence>
<protein>
    <submittedName>
        <fullName evidence="7">Sterol desaturase family protein</fullName>
    </submittedName>
</protein>
<reference evidence="7" key="1">
    <citation type="submission" date="2019-09" db="EMBL/GenBank/DDBJ databases">
        <title>Characterisation of the sponge microbiome using genome-centric metagenomics.</title>
        <authorList>
            <person name="Engelberts J.P."/>
            <person name="Robbins S.J."/>
            <person name="De Goeij J.M."/>
            <person name="Aranda M."/>
            <person name="Bell S.C."/>
            <person name="Webster N.S."/>
        </authorList>
    </citation>
    <scope>NUCLEOTIDE SEQUENCE</scope>
    <source>
        <strain evidence="7">SB0662_bin_9</strain>
    </source>
</reference>
<dbReference type="AlphaFoldDB" id="A0A6B1DRW6"/>
<comment type="caution">
    <text evidence="7">The sequence shown here is derived from an EMBL/GenBank/DDBJ whole genome shotgun (WGS) entry which is preliminary data.</text>
</comment>
<evidence type="ECO:0000256" key="4">
    <source>
        <dbReference type="ARBA" id="ARBA00023136"/>
    </source>
</evidence>
<comment type="subcellular location">
    <subcellularLocation>
        <location evidence="1">Membrane</location>
    </subcellularLocation>
</comment>
<dbReference type="PANTHER" id="PTHR11863">
    <property type="entry name" value="STEROL DESATURASE"/>
    <property type="match status" value="1"/>
</dbReference>
<proteinExistence type="predicted"/>
<feature type="transmembrane region" description="Helical" evidence="5">
    <location>
        <begin position="52"/>
        <end position="71"/>
    </location>
</feature>
<evidence type="ECO:0000256" key="5">
    <source>
        <dbReference type="SAM" id="Phobius"/>
    </source>
</evidence>
<feature type="domain" description="Fatty acid hydroxylase" evidence="6">
    <location>
        <begin position="191"/>
        <end position="318"/>
    </location>
</feature>
<sequence length="340" mass="39979">MQNILTEREELADGMPRDARGFWQPEDGTADPNPFLAWPLKPREALTWLKDYIYPWNLIYAALATLTWYFLTPDLTRTSEFRWDWILQVFLRNQVMLIIIVSAWHIWLWVKKSQGMQYKYTSDWMGAGKRQFLWNNQVRDNVFWSCVSGGITWTAYEVLMLWAYGRGIIPYLDPAAGPLQIVWFVLILAAIPLFRLFHFYWVHRLLHWPPLYKAGHYLHHKNINIGPWSGLAMHPIEHILYYSCILIHWVVPSHPIHMILNAQHASFTPAQGHVGFEHVVVGEKGKIPAGSYFHQLHHRYFECNYGEPDIPFDHWFGTSHDGSAEAHEQMRAKRRAVHNV</sequence>
<dbReference type="GO" id="GO:0005506">
    <property type="term" value="F:iron ion binding"/>
    <property type="evidence" value="ECO:0007669"/>
    <property type="project" value="InterPro"/>
</dbReference>
<dbReference type="InterPro" id="IPR006694">
    <property type="entry name" value="Fatty_acid_hydroxylase"/>
</dbReference>
<dbReference type="GO" id="GO:0016020">
    <property type="term" value="C:membrane"/>
    <property type="evidence" value="ECO:0007669"/>
    <property type="project" value="UniProtKB-SubCell"/>
</dbReference>
<evidence type="ECO:0000256" key="1">
    <source>
        <dbReference type="ARBA" id="ARBA00004370"/>
    </source>
</evidence>
<feature type="transmembrane region" description="Helical" evidence="5">
    <location>
        <begin position="91"/>
        <end position="110"/>
    </location>
</feature>
<dbReference type="EMBL" id="VXPY01000028">
    <property type="protein sequence ID" value="MYD89555.1"/>
    <property type="molecule type" value="Genomic_DNA"/>
</dbReference>
<feature type="transmembrane region" description="Helical" evidence="5">
    <location>
        <begin position="177"/>
        <end position="197"/>
    </location>
</feature>
<dbReference type="InterPro" id="IPR050307">
    <property type="entry name" value="Sterol_Desaturase_Related"/>
</dbReference>
<accession>A0A6B1DRW6</accession>
<evidence type="ECO:0000256" key="3">
    <source>
        <dbReference type="ARBA" id="ARBA00022989"/>
    </source>
</evidence>
<feature type="transmembrane region" description="Helical" evidence="5">
    <location>
        <begin position="142"/>
        <end position="165"/>
    </location>
</feature>
<evidence type="ECO:0000256" key="2">
    <source>
        <dbReference type="ARBA" id="ARBA00022692"/>
    </source>
</evidence>
<keyword evidence="2 5" id="KW-0812">Transmembrane</keyword>
<keyword evidence="4 5" id="KW-0472">Membrane</keyword>
<organism evidence="7">
    <name type="scientific">Caldilineaceae bacterium SB0662_bin_9</name>
    <dbReference type="NCBI Taxonomy" id="2605258"/>
    <lineage>
        <taxon>Bacteria</taxon>
        <taxon>Bacillati</taxon>
        <taxon>Chloroflexota</taxon>
        <taxon>Caldilineae</taxon>
        <taxon>Caldilineales</taxon>
        <taxon>Caldilineaceae</taxon>
    </lineage>
</organism>
<gene>
    <name evidence="7" type="ORF">F4Y08_04325</name>
</gene>
<dbReference type="GO" id="GO:0016491">
    <property type="term" value="F:oxidoreductase activity"/>
    <property type="evidence" value="ECO:0007669"/>
    <property type="project" value="InterPro"/>
</dbReference>